<dbReference type="PANTHER" id="PTHR23155:SF1185">
    <property type="entry name" value="DISEASE RESISTANCE RPP8-LIKE PROTEIN 3-RELATED"/>
    <property type="match status" value="1"/>
</dbReference>
<dbReference type="Pfam" id="PF00931">
    <property type="entry name" value="NB-ARC"/>
    <property type="match status" value="1"/>
</dbReference>
<comment type="caution">
    <text evidence="6">The sequence shown here is derived from an EMBL/GenBank/DDBJ whole genome shotgun (WGS) entry which is preliminary data.</text>
</comment>
<reference evidence="6" key="1">
    <citation type="submission" date="2023-07" db="EMBL/GenBank/DDBJ databases">
        <title>draft genome sequence of fig (Ficus carica).</title>
        <authorList>
            <person name="Takahashi T."/>
            <person name="Nishimura K."/>
        </authorList>
    </citation>
    <scope>NUCLEOTIDE SEQUENCE</scope>
</reference>
<dbReference type="Pfam" id="PF23598">
    <property type="entry name" value="LRR_14"/>
    <property type="match status" value="2"/>
</dbReference>
<dbReference type="InterPro" id="IPR032675">
    <property type="entry name" value="LRR_dom_sf"/>
</dbReference>
<dbReference type="PANTHER" id="PTHR23155">
    <property type="entry name" value="DISEASE RESISTANCE PROTEIN RP"/>
    <property type="match status" value="1"/>
</dbReference>
<dbReference type="InterPro" id="IPR042197">
    <property type="entry name" value="Apaf_helical"/>
</dbReference>
<feature type="domain" description="Disease resistance R13L4/SHOC-2-like LRR" evidence="5">
    <location>
        <begin position="333"/>
        <end position="403"/>
    </location>
</feature>
<dbReference type="FunFam" id="1.10.8.430:FF:000003">
    <property type="entry name" value="Probable disease resistance protein At5g66910"/>
    <property type="match status" value="1"/>
</dbReference>
<dbReference type="SUPFAM" id="SSF52540">
    <property type="entry name" value="P-loop containing nucleoside triphosphate hydrolases"/>
    <property type="match status" value="1"/>
</dbReference>
<dbReference type="Proteomes" id="UP001187192">
    <property type="component" value="Unassembled WGS sequence"/>
</dbReference>
<evidence type="ECO:0008006" key="8">
    <source>
        <dbReference type="Google" id="ProtNLM"/>
    </source>
</evidence>
<dbReference type="InterPro" id="IPR055414">
    <property type="entry name" value="LRR_R13L4/SHOC2-like"/>
</dbReference>
<keyword evidence="7" id="KW-1185">Reference proteome</keyword>
<dbReference type="SUPFAM" id="SSF52058">
    <property type="entry name" value="L domain-like"/>
    <property type="match status" value="1"/>
</dbReference>
<gene>
    <name evidence="6" type="ORF">TIFTF001_007756</name>
</gene>
<accession>A0AA88A3J4</accession>
<dbReference type="InterPro" id="IPR027417">
    <property type="entry name" value="P-loop_NTPase"/>
</dbReference>
<keyword evidence="1" id="KW-0677">Repeat</keyword>
<dbReference type="InterPro" id="IPR044974">
    <property type="entry name" value="Disease_R_plants"/>
</dbReference>
<name>A0AA88A3J4_FICCA</name>
<organism evidence="6 7">
    <name type="scientific">Ficus carica</name>
    <name type="common">Common fig</name>
    <dbReference type="NCBI Taxonomy" id="3494"/>
    <lineage>
        <taxon>Eukaryota</taxon>
        <taxon>Viridiplantae</taxon>
        <taxon>Streptophyta</taxon>
        <taxon>Embryophyta</taxon>
        <taxon>Tracheophyta</taxon>
        <taxon>Spermatophyta</taxon>
        <taxon>Magnoliopsida</taxon>
        <taxon>eudicotyledons</taxon>
        <taxon>Gunneridae</taxon>
        <taxon>Pentapetalae</taxon>
        <taxon>rosids</taxon>
        <taxon>fabids</taxon>
        <taxon>Rosales</taxon>
        <taxon>Moraceae</taxon>
        <taxon>Ficeae</taxon>
        <taxon>Ficus</taxon>
    </lineage>
</organism>
<proteinExistence type="predicted"/>
<sequence length="666" mass="76580">MRRVWEEILVNLTSPTAERRNEIKGMMDGEIAKEIYNVLKHIKFLVLLDDIWTTSAWDRLKAAFPEHETDSKILLTTRHKTVALHADKNGLLHEPQCLDDNESWELFEKKANFGNRAMTNFKDNERMKELGQEMLKYCAGLPLAIVVLGGLLSTKYTIDEWEMMRKNVKTYINKGKGGHDEQEYKGVSSVLSLSYDELPRFRIVGSTVTVEDVAYDYLNELVERNMIQVAALGLTGKMKSCRLHDLMRDLSLLKAHEENFLQFIDLRDRDPAVADSLSSAAGTNVGPSKKARRLAIYTDDGFSDLLPFINDGNGSLRYFIFINRDSDEPSKKVLKPLFNHFQLLRVLRLENYTWRDGTSGKLPREIRKLIHLRLLSLRNSKVDKIQSSIRNLRCLQTLDLRKTIDGGKIPNVIWSNVSNLQTLYGIPTKYLDVNDFLQQTNLRKFVLFVDKDLGRINHSSRVVTFNRLRSLALYNREDDANAIDITPVISCYPCVYKLLLDTLITKLPKDYQFSPNLMKLTLEHTCLKDDPMGTLEKLPNLRVLSFFIHGYMGNEMVCSKGDFPRLKSLCFQLLTNLKEWRIEEGALTSLRRLQINGCFQLKTLPDGLRYLTALKEVKIKMMPWEFQERIEGGKDFYKVQHVPSLVFLNQLDTDSSTGSGDESLSE</sequence>
<dbReference type="PRINTS" id="PR00364">
    <property type="entry name" value="DISEASERSIST"/>
</dbReference>
<dbReference type="InterPro" id="IPR002182">
    <property type="entry name" value="NB-ARC"/>
</dbReference>
<feature type="domain" description="NB-ARC" evidence="3">
    <location>
        <begin position="3"/>
        <end position="112"/>
    </location>
</feature>
<evidence type="ECO:0000256" key="2">
    <source>
        <dbReference type="ARBA" id="ARBA00022821"/>
    </source>
</evidence>
<evidence type="ECO:0000313" key="6">
    <source>
        <dbReference type="EMBL" id="GMN38518.1"/>
    </source>
</evidence>
<protein>
    <recommendedName>
        <fullName evidence="8">NB-ARC domain-containing protein</fullName>
    </recommendedName>
</protein>
<keyword evidence="2" id="KW-0611">Plant defense</keyword>
<evidence type="ECO:0000256" key="1">
    <source>
        <dbReference type="ARBA" id="ARBA00022737"/>
    </source>
</evidence>
<evidence type="ECO:0000313" key="7">
    <source>
        <dbReference type="Proteomes" id="UP001187192"/>
    </source>
</evidence>
<feature type="domain" description="Disease resistance protein winged helix" evidence="4">
    <location>
        <begin position="208"/>
        <end position="250"/>
    </location>
</feature>
<feature type="domain" description="Disease resistance R13L4/SHOC-2-like LRR" evidence="5">
    <location>
        <begin position="407"/>
        <end position="623"/>
    </location>
</feature>
<dbReference type="Gene3D" id="3.40.50.300">
    <property type="entry name" value="P-loop containing nucleotide triphosphate hydrolases"/>
    <property type="match status" value="1"/>
</dbReference>
<dbReference type="GO" id="GO:0098542">
    <property type="term" value="P:defense response to other organism"/>
    <property type="evidence" value="ECO:0007669"/>
    <property type="project" value="TreeGrafter"/>
</dbReference>
<dbReference type="Gene3D" id="1.10.8.430">
    <property type="entry name" value="Helical domain of apoptotic protease-activating factors"/>
    <property type="match status" value="1"/>
</dbReference>
<dbReference type="AlphaFoldDB" id="A0AA88A3J4"/>
<evidence type="ECO:0000259" key="4">
    <source>
        <dbReference type="Pfam" id="PF23559"/>
    </source>
</evidence>
<dbReference type="Pfam" id="PF23559">
    <property type="entry name" value="WHD_DRP"/>
    <property type="match status" value="1"/>
</dbReference>
<evidence type="ECO:0000259" key="5">
    <source>
        <dbReference type="Pfam" id="PF23598"/>
    </source>
</evidence>
<evidence type="ECO:0000259" key="3">
    <source>
        <dbReference type="Pfam" id="PF00931"/>
    </source>
</evidence>
<dbReference type="Gene3D" id="3.80.10.10">
    <property type="entry name" value="Ribonuclease Inhibitor"/>
    <property type="match status" value="1"/>
</dbReference>
<dbReference type="EMBL" id="BTGU01000008">
    <property type="protein sequence ID" value="GMN38518.1"/>
    <property type="molecule type" value="Genomic_DNA"/>
</dbReference>
<dbReference type="InterPro" id="IPR058922">
    <property type="entry name" value="WHD_DRP"/>
</dbReference>
<dbReference type="GO" id="GO:0043531">
    <property type="term" value="F:ADP binding"/>
    <property type="evidence" value="ECO:0007669"/>
    <property type="project" value="InterPro"/>
</dbReference>